<dbReference type="OrthoDB" id="2093528at2759"/>
<dbReference type="InterPro" id="IPR015168">
    <property type="entry name" value="SsuA/THI5"/>
</dbReference>
<gene>
    <name evidence="3" type="ORF">BDV96DRAFT_599218</name>
</gene>
<dbReference type="EMBL" id="ML977322">
    <property type="protein sequence ID" value="KAF2115637.1"/>
    <property type="molecule type" value="Genomic_DNA"/>
</dbReference>
<evidence type="ECO:0000259" key="2">
    <source>
        <dbReference type="Pfam" id="PF13460"/>
    </source>
</evidence>
<name>A0A6A5ZA81_9PLEO</name>
<evidence type="ECO:0000259" key="1">
    <source>
        <dbReference type="Pfam" id="PF09084"/>
    </source>
</evidence>
<evidence type="ECO:0000313" key="4">
    <source>
        <dbReference type="Proteomes" id="UP000799770"/>
    </source>
</evidence>
<dbReference type="PANTHER" id="PTHR14097:SF9">
    <property type="entry name" value="EPIMERASE, PUTATIVE (AFU_ORTHOLOGUE AFUA_8G07320)-RELATED"/>
    <property type="match status" value="1"/>
</dbReference>
<dbReference type="SUPFAM" id="SSF53850">
    <property type="entry name" value="Periplasmic binding protein-like II"/>
    <property type="match status" value="1"/>
</dbReference>
<proteinExistence type="predicted"/>
<keyword evidence="4" id="KW-1185">Reference proteome</keyword>
<dbReference type="Gene3D" id="3.40.190.10">
    <property type="entry name" value="Periplasmic binding protein-like II"/>
    <property type="match status" value="1"/>
</dbReference>
<reference evidence="3" key="1">
    <citation type="journal article" date="2020" name="Stud. Mycol.">
        <title>101 Dothideomycetes genomes: a test case for predicting lifestyles and emergence of pathogens.</title>
        <authorList>
            <person name="Haridas S."/>
            <person name="Albert R."/>
            <person name="Binder M."/>
            <person name="Bloem J."/>
            <person name="Labutti K."/>
            <person name="Salamov A."/>
            <person name="Andreopoulos B."/>
            <person name="Baker S."/>
            <person name="Barry K."/>
            <person name="Bills G."/>
            <person name="Bluhm B."/>
            <person name="Cannon C."/>
            <person name="Castanera R."/>
            <person name="Culley D."/>
            <person name="Daum C."/>
            <person name="Ezra D."/>
            <person name="Gonzalez J."/>
            <person name="Henrissat B."/>
            <person name="Kuo A."/>
            <person name="Liang C."/>
            <person name="Lipzen A."/>
            <person name="Lutzoni F."/>
            <person name="Magnuson J."/>
            <person name="Mondo S."/>
            <person name="Nolan M."/>
            <person name="Ohm R."/>
            <person name="Pangilinan J."/>
            <person name="Park H.-J."/>
            <person name="Ramirez L."/>
            <person name="Alfaro M."/>
            <person name="Sun H."/>
            <person name="Tritt A."/>
            <person name="Yoshinaga Y."/>
            <person name="Zwiers L.-H."/>
            <person name="Turgeon B."/>
            <person name="Goodwin S."/>
            <person name="Spatafora J."/>
            <person name="Crous P."/>
            <person name="Grigoriev I."/>
        </authorList>
    </citation>
    <scope>NUCLEOTIDE SEQUENCE</scope>
    <source>
        <strain evidence="3">CBS 627.86</strain>
    </source>
</reference>
<dbReference type="Pfam" id="PF13460">
    <property type="entry name" value="NAD_binding_10"/>
    <property type="match status" value="1"/>
</dbReference>
<evidence type="ECO:0008006" key="5">
    <source>
        <dbReference type="Google" id="ProtNLM"/>
    </source>
</evidence>
<sequence>MSSKVPISFASILYDRMQPLQSGEIRPEGIDLNFLTMNHPRDIFDRMAGGKEFDASELSLSEYICRYAAGHRDLVAIPVFPSRAFRHGFIAVNSNSVKEPKDLNGKKIGVQLYTMTAAVWIRSVLQQHGVDLSSIQWVQGSMESGESHGKPSAMPLTKPVNIVQNSSGKSLSQLLEDGDIDATIGADLPHCLGKATHVKRLFPNFKGVEKAYFKETSIFPIMHTVVIRSELCEKYPWLATSLYNALNDSKEAARIRMRFLDCLRYMLPWMAQELDEIDEVFGGDPFVYGVEENRKTLEALVEALHEQAMIKEKPKIEDLFATIRGQNWKSPIAMKVIIVGATGNVGTELVRQSLRRSDITSVIAVSRRPLPSAPENTEKLKSVTIKDYDQYDDEAKKAFAGANACIWTIAVTPSKSAKYSHDELYRINHTATLVGLKEMHNAAVAKPFRFLYMSGIAAERDQSKTPSFKPEYSKMRGQTENEVLAFAAEHKGDIEASVAKPGLITKPGNIGQYVMATGLKWTMGVPSIGIEQISQAMLDQVVHGFEKDPLMNDDLIRLAEKSTHEV</sequence>
<dbReference type="SUPFAM" id="SSF51735">
    <property type="entry name" value="NAD(P)-binding Rossmann-fold domains"/>
    <property type="match status" value="1"/>
</dbReference>
<organism evidence="3 4">
    <name type="scientific">Lophiotrema nucula</name>
    <dbReference type="NCBI Taxonomy" id="690887"/>
    <lineage>
        <taxon>Eukaryota</taxon>
        <taxon>Fungi</taxon>
        <taxon>Dikarya</taxon>
        <taxon>Ascomycota</taxon>
        <taxon>Pezizomycotina</taxon>
        <taxon>Dothideomycetes</taxon>
        <taxon>Pleosporomycetidae</taxon>
        <taxon>Pleosporales</taxon>
        <taxon>Lophiotremataceae</taxon>
        <taxon>Lophiotrema</taxon>
    </lineage>
</organism>
<dbReference type="InterPro" id="IPR036291">
    <property type="entry name" value="NAD(P)-bd_dom_sf"/>
</dbReference>
<dbReference type="PANTHER" id="PTHR14097">
    <property type="entry name" value="OXIDOREDUCTASE HTATIP2"/>
    <property type="match status" value="1"/>
</dbReference>
<evidence type="ECO:0000313" key="3">
    <source>
        <dbReference type="EMBL" id="KAF2115637.1"/>
    </source>
</evidence>
<protein>
    <recommendedName>
        <fullName evidence="5">NAD(P)-binding domain-containing protein</fullName>
    </recommendedName>
</protein>
<dbReference type="AlphaFoldDB" id="A0A6A5ZA81"/>
<feature type="domain" description="NAD(P)-binding" evidence="2">
    <location>
        <begin position="340"/>
        <end position="519"/>
    </location>
</feature>
<feature type="domain" description="SsuA/THI5-like" evidence="1">
    <location>
        <begin position="87"/>
        <end position="140"/>
    </location>
</feature>
<dbReference type="Proteomes" id="UP000799770">
    <property type="component" value="Unassembled WGS sequence"/>
</dbReference>
<accession>A0A6A5ZA81</accession>
<dbReference type="Gene3D" id="3.40.50.720">
    <property type="entry name" value="NAD(P)-binding Rossmann-like Domain"/>
    <property type="match status" value="1"/>
</dbReference>
<dbReference type="InterPro" id="IPR016040">
    <property type="entry name" value="NAD(P)-bd_dom"/>
</dbReference>
<dbReference type="Pfam" id="PF09084">
    <property type="entry name" value="NMT1"/>
    <property type="match status" value="1"/>
</dbReference>